<reference evidence="2" key="1">
    <citation type="journal article" date="2023" name="Front. Plant Sci.">
        <title>Chromosomal-level genome assembly of Melastoma candidum provides insights into trichome evolution.</title>
        <authorList>
            <person name="Zhong Y."/>
            <person name="Wu W."/>
            <person name="Sun C."/>
            <person name="Zou P."/>
            <person name="Liu Y."/>
            <person name="Dai S."/>
            <person name="Zhou R."/>
        </authorList>
    </citation>
    <scope>NUCLEOTIDE SEQUENCE [LARGE SCALE GENOMIC DNA]</scope>
</reference>
<keyword evidence="2" id="KW-1185">Reference proteome</keyword>
<name>A0ACB9QZ62_9MYRT</name>
<evidence type="ECO:0000313" key="2">
    <source>
        <dbReference type="Proteomes" id="UP001057402"/>
    </source>
</evidence>
<proteinExistence type="predicted"/>
<protein>
    <submittedName>
        <fullName evidence="1">Uncharacterized protein</fullName>
    </submittedName>
</protein>
<dbReference type="EMBL" id="CM042884">
    <property type="protein sequence ID" value="KAI4371492.1"/>
    <property type="molecule type" value="Genomic_DNA"/>
</dbReference>
<evidence type="ECO:0000313" key="1">
    <source>
        <dbReference type="EMBL" id="KAI4371492.1"/>
    </source>
</evidence>
<gene>
    <name evidence="1" type="ORF">MLD38_019720</name>
</gene>
<dbReference type="Proteomes" id="UP001057402">
    <property type="component" value="Chromosome 5"/>
</dbReference>
<sequence length="246" mass="27881">MGREIVELEMEEERGEGIGNPRTRESNSGDEEEGKKVEIVLRTIGPARPTRLLIPSPLKVSYLREIVAEKSRLSVQNLKLVYRGNVLHDKKGGDDSHVDFTDGDSLIVAVKPKAPVRQHRDGLDSDDEDDLEFQLPQTASWWKRKLFQLLHDKLKLPDILLMAVFSLSLKTWGLIILWFVMAPVAHKWDVGPLYILATGFCIILLNLGRRQPGDLSAYSIFNEGFRELPGTLNADRLDRDMRTGQI</sequence>
<comment type="caution">
    <text evidence="1">The sequence shown here is derived from an EMBL/GenBank/DDBJ whole genome shotgun (WGS) entry which is preliminary data.</text>
</comment>
<accession>A0ACB9QZ62</accession>
<organism evidence="1 2">
    <name type="scientific">Melastoma candidum</name>
    <dbReference type="NCBI Taxonomy" id="119954"/>
    <lineage>
        <taxon>Eukaryota</taxon>
        <taxon>Viridiplantae</taxon>
        <taxon>Streptophyta</taxon>
        <taxon>Embryophyta</taxon>
        <taxon>Tracheophyta</taxon>
        <taxon>Spermatophyta</taxon>
        <taxon>Magnoliopsida</taxon>
        <taxon>eudicotyledons</taxon>
        <taxon>Gunneridae</taxon>
        <taxon>Pentapetalae</taxon>
        <taxon>rosids</taxon>
        <taxon>malvids</taxon>
        <taxon>Myrtales</taxon>
        <taxon>Melastomataceae</taxon>
        <taxon>Melastomatoideae</taxon>
        <taxon>Melastomateae</taxon>
        <taxon>Melastoma</taxon>
    </lineage>
</organism>